<keyword evidence="4" id="KW-1185">Reference proteome</keyword>
<evidence type="ECO:0000256" key="1">
    <source>
        <dbReference type="ARBA" id="ARBA00004370"/>
    </source>
</evidence>
<organism evidence="3 4">
    <name type="scientific">[Mycobacterium] nativiensis</name>
    <dbReference type="NCBI Taxonomy" id="2855503"/>
    <lineage>
        <taxon>Bacteria</taxon>
        <taxon>Bacillati</taxon>
        <taxon>Actinomycetota</taxon>
        <taxon>Actinomycetes</taxon>
        <taxon>Mycobacteriales</taxon>
        <taxon>Mycobacteriaceae</taxon>
        <taxon>Mycolicibacter</taxon>
    </lineage>
</organism>
<dbReference type="Proteomes" id="UP001298593">
    <property type="component" value="Unassembled WGS sequence"/>
</dbReference>
<dbReference type="EMBL" id="JAYJJU010000005">
    <property type="protein sequence ID" value="MEB3031483.1"/>
    <property type="molecule type" value="Genomic_DNA"/>
</dbReference>
<keyword evidence="2" id="KW-0472">Membrane</keyword>
<evidence type="ECO:0000313" key="4">
    <source>
        <dbReference type="Proteomes" id="UP001298593"/>
    </source>
</evidence>
<evidence type="ECO:0000313" key="3">
    <source>
        <dbReference type="EMBL" id="MEB3031483.1"/>
    </source>
</evidence>
<reference evidence="3 4" key="1">
    <citation type="submission" date="2023-12" db="EMBL/GenBank/DDBJ databases">
        <title>Description of new species of Mycobacterium terrae complex isolated from sewage at the Sao Paulo Zoological Park Foundation in Brazil.</title>
        <authorList>
            <person name="Romagnoli C.L."/>
            <person name="Conceicao E.C."/>
            <person name="Machado E."/>
            <person name="Barreto L.B.P.F."/>
            <person name="Sharma A."/>
            <person name="Silva N.M."/>
            <person name="Marques L.E."/>
            <person name="Juliana M.A."/>
            <person name="Lourenco M.C.S."/>
            <person name="Digiampietri L.A."/>
            <person name="Suffys P.N."/>
            <person name="Viana-Niero C."/>
        </authorList>
    </citation>
    <scope>NUCLEOTIDE SEQUENCE [LARGE SCALE GENOMIC DNA]</scope>
    <source>
        <strain evidence="3 4">MYC340</strain>
    </source>
</reference>
<gene>
    <name evidence="3" type="ORF">KV113_07905</name>
</gene>
<dbReference type="RefSeq" id="WP_224975711.1">
    <property type="nucleotide sequence ID" value="NZ_JAYJJU010000005.1"/>
</dbReference>
<protein>
    <recommendedName>
        <fullName evidence="5">Mammalian cell entry protein</fullName>
    </recommendedName>
</protein>
<accession>A0ABU5XU78</accession>
<sequence length="157" mass="16933">MNRLVYGVLPGLILALAVAAGLLKWHDGSVRAEEQIRAETVSVATESTIAMLSFSSDTIEQDVADVQQLMTEGFRDRFAARARQHIVPDAKARKITAVAEVPGAASVWATAKHAVVLVFVDRTVSVGDSEPVEAASSYRVTLDNVDGRWLVADFEPV</sequence>
<name>A0ABU5XU78_9MYCO</name>
<evidence type="ECO:0000256" key="2">
    <source>
        <dbReference type="ARBA" id="ARBA00023136"/>
    </source>
</evidence>
<dbReference type="PANTHER" id="PTHR37042">
    <property type="entry name" value="OUTER MEMBRANE PROTEIN RV1973"/>
    <property type="match status" value="1"/>
</dbReference>
<proteinExistence type="predicted"/>
<comment type="subcellular location">
    <subcellularLocation>
        <location evidence="1">Membrane</location>
    </subcellularLocation>
</comment>
<comment type="caution">
    <text evidence="3">The sequence shown here is derived from an EMBL/GenBank/DDBJ whole genome shotgun (WGS) entry which is preliminary data.</text>
</comment>
<dbReference type="PANTHER" id="PTHR37042:SF4">
    <property type="entry name" value="OUTER MEMBRANE PROTEIN RV1973"/>
    <property type="match status" value="1"/>
</dbReference>
<evidence type="ECO:0008006" key="5">
    <source>
        <dbReference type="Google" id="ProtNLM"/>
    </source>
</evidence>